<protein>
    <submittedName>
        <fullName evidence="1">Uncharacterized protein</fullName>
    </submittedName>
</protein>
<reference evidence="1 2" key="1">
    <citation type="submission" date="2023-08" db="EMBL/GenBank/DDBJ databases">
        <title>Helicovermis profunda gen. nov., sp. nov., a novel mesophilic, fermentative bacterium within the Bacillota from a deep-sea hydrothermal vent chimney.</title>
        <authorList>
            <person name="Miyazaki U."/>
            <person name="Mizutani D."/>
            <person name="Hashimoto Y."/>
            <person name="Tame A."/>
            <person name="Sawayama S."/>
            <person name="Miyazaki J."/>
            <person name="Takai K."/>
            <person name="Nakagawa S."/>
        </authorList>
    </citation>
    <scope>NUCLEOTIDE SEQUENCE [LARGE SCALE GENOMIC DNA]</scope>
    <source>
        <strain evidence="1 2">S502</strain>
    </source>
</reference>
<proteinExistence type="predicted"/>
<dbReference type="AlphaFoldDB" id="A0AAU9E3M5"/>
<dbReference type="RefSeq" id="WP_338534809.1">
    <property type="nucleotide sequence ID" value="NZ_AP028654.1"/>
</dbReference>
<gene>
    <name evidence="1" type="ORF">HLPR_14720</name>
</gene>
<sequence length="169" mass="19975">MFKKIEEDALLGIGKFLSANEKVKDDLILSDDFVEDELVEEDDEITSVFEQEIDETLVNDNKNKIETSKNIESDFILSLKEQIEYLKSQIDVKDKQLDKKDELIRNFQVLMNNDKDRILLLENKMFDKSEENNLNKEILNTKLNKTEKDQLNIEKSVNKFSFFNIFKNR</sequence>
<organism evidence="1 2">
    <name type="scientific">Helicovermis profundi</name>
    <dbReference type="NCBI Taxonomy" id="3065157"/>
    <lineage>
        <taxon>Bacteria</taxon>
        <taxon>Bacillati</taxon>
        <taxon>Bacillota</taxon>
        <taxon>Clostridia</taxon>
        <taxon>Helicovermis</taxon>
    </lineage>
</organism>
<evidence type="ECO:0000313" key="1">
    <source>
        <dbReference type="EMBL" id="BEP29141.1"/>
    </source>
</evidence>
<evidence type="ECO:0000313" key="2">
    <source>
        <dbReference type="Proteomes" id="UP001321786"/>
    </source>
</evidence>
<keyword evidence="2" id="KW-1185">Reference proteome</keyword>
<dbReference type="KEGG" id="hprf:HLPR_14720"/>
<dbReference type="Proteomes" id="UP001321786">
    <property type="component" value="Chromosome"/>
</dbReference>
<dbReference type="EMBL" id="AP028654">
    <property type="protein sequence ID" value="BEP29141.1"/>
    <property type="molecule type" value="Genomic_DNA"/>
</dbReference>
<accession>A0AAU9E3M5</accession>
<name>A0AAU9E3M5_9FIRM</name>